<dbReference type="OrthoDB" id="9805416at2"/>
<evidence type="ECO:0000313" key="8">
    <source>
        <dbReference type="Proteomes" id="UP000215694"/>
    </source>
</evidence>
<evidence type="ECO:0000259" key="6">
    <source>
        <dbReference type="Pfam" id="PF02826"/>
    </source>
</evidence>
<dbReference type="GO" id="GO:0004617">
    <property type="term" value="F:phosphoglycerate dehydrogenase activity"/>
    <property type="evidence" value="ECO:0007669"/>
    <property type="project" value="UniProtKB-ARBA"/>
</dbReference>
<evidence type="ECO:0000256" key="4">
    <source>
        <dbReference type="RuleBase" id="RU003719"/>
    </source>
</evidence>
<dbReference type="PANTHER" id="PTHR43761:SF1">
    <property type="entry name" value="D-ISOMER SPECIFIC 2-HYDROXYACID DEHYDROGENASE CATALYTIC DOMAIN-CONTAINING PROTEIN-RELATED"/>
    <property type="match status" value="1"/>
</dbReference>
<dbReference type="Pfam" id="PF00389">
    <property type="entry name" value="2-Hacid_dh"/>
    <property type="match status" value="1"/>
</dbReference>
<keyword evidence="2 4" id="KW-0560">Oxidoreductase</keyword>
<proteinExistence type="inferred from homology"/>
<comment type="similarity">
    <text evidence="1 4">Belongs to the D-isomer specific 2-hydroxyacid dehydrogenase family.</text>
</comment>
<evidence type="ECO:0000256" key="3">
    <source>
        <dbReference type="ARBA" id="ARBA00023027"/>
    </source>
</evidence>
<dbReference type="InterPro" id="IPR006140">
    <property type="entry name" value="D-isomer_DH_NAD-bd"/>
</dbReference>
<protein>
    <submittedName>
        <fullName evidence="7">3-phosphoglycerate dehydrogenase</fullName>
    </submittedName>
</protein>
<comment type="caution">
    <text evidence="7">The sequence shown here is derived from an EMBL/GenBank/DDBJ whole genome shotgun (WGS) entry which is preliminary data.</text>
</comment>
<dbReference type="FunFam" id="3.40.50.720:FF:000041">
    <property type="entry name" value="D-3-phosphoglycerate dehydrogenase"/>
    <property type="match status" value="1"/>
</dbReference>
<sequence>MFNILVTEGLGEYEINKLRLLGFNIIDRYYEDHELGKVLKVVDALVVRSKNKITRKIIDEACEGKRLKLIVRSGVGLDNIDVKYAEDKDITVINTPNGSTRSVAELTIGQIITISRFINISNITMREGIWNKNKYVGIEIYGKTLGIIGMGRIGKAVAERAYSLGMRIIYNDILGEMEGCNKYMYTTLDEVLSASDFLTIHIPYEKEKGYLITKKEIDKMKDGVYFINHARGKLVCELDLLTGLNNGKIEAAALDVFEDEPNINMELVNHPRVSPTPHIGASTFEAQNRISEEIVNIITEYFGLDSNTDIAL</sequence>
<evidence type="ECO:0000259" key="5">
    <source>
        <dbReference type="Pfam" id="PF00389"/>
    </source>
</evidence>
<dbReference type="PANTHER" id="PTHR43761">
    <property type="entry name" value="D-ISOMER SPECIFIC 2-HYDROXYACID DEHYDROGENASE FAMILY PROTEIN (AFU_ORTHOLOGUE AFUA_1G13630)"/>
    <property type="match status" value="1"/>
</dbReference>
<feature type="domain" description="D-isomer specific 2-hydroxyacid dehydrogenase NAD-binding" evidence="6">
    <location>
        <begin position="109"/>
        <end position="280"/>
    </location>
</feature>
<dbReference type="InterPro" id="IPR050418">
    <property type="entry name" value="D-iso_2-hydroxyacid_DH_PdxB"/>
</dbReference>
<dbReference type="GO" id="GO:0006564">
    <property type="term" value="P:L-serine biosynthetic process"/>
    <property type="evidence" value="ECO:0007669"/>
    <property type="project" value="UniProtKB-ARBA"/>
</dbReference>
<dbReference type="CDD" id="cd05303">
    <property type="entry name" value="PGDH_2"/>
    <property type="match status" value="1"/>
</dbReference>
<dbReference type="SUPFAM" id="SSF51735">
    <property type="entry name" value="NAD(P)-binding Rossmann-fold domains"/>
    <property type="match status" value="1"/>
</dbReference>
<dbReference type="Pfam" id="PF02826">
    <property type="entry name" value="2-Hacid_dh_C"/>
    <property type="match status" value="1"/>
</dbReference>
<keyword evidence="3" id="KW-0520">NAD</keyword>
<evidence type="ECO:0000313" key="7">
    <source>
        <dbReference type="EMBL" id="RDY25680.1"/>
    </source>
</evidence>
<dbReference type="Gene3D" id="3.40.50.720">
    <property type="entry name" value="NAD(P)-binding Rossmann-like Domain"/>
    <property type="match status" value="2"/>
</dbReference>
<dbReference type="RefSeq" id="WP_094369668.1">
    <property type="nucleotide sequence ID" value="NZ_NOJY02000054.1"/>
</dbReference>
<organism evidence="7 8">
    <name type="scientific">Romboutsia weinsteinii</name>
    <dbReference type="NCBI Taxonomy" id="2020949"/>
    <lineage>
        <taxon>Bacteria</taxon>
        <taxon>Bacillati</taxon>
        <taxon>Bacillota</taxon>
        <taxon>Clostridia</taxon>
        <taxon>Peptostreptococcales</taxon>
        <taxon>Peptostreptococcaceae</taxon>
        <taxon>Romboutsia</taxon>
    </lineage>
</organism>
<feature type="domain" description="D-isomer specific 2-hydroxyacid dehydrogenase catalytic" evidence="5">
    <location>
        <begin position="5"/>
        <end position="302"/>
    </location>
</feature>
<keyword evidence="8" id="KW-1185">Reference proteome</keyword>
<dbReference type="InterPro" id="IPR006139">
    <property type="entry name" value="D-isomer_2_OHA_DH_cat_dom"/>
</dbReference>
<evidence type="ECO:0000256" key="1">
    <source>
        <dbReference type="ARBA" id="ARBA00005854"/>
    </source>
</evidence>
<dbReference type="Proteomes" id="UP000215694">
    <property type="component" value="Unassembled WGS sequence"/>
</dbReference>
<dbReference type="EMBL" id="NOJY02000054">
    <property type="protein sequence ID" value="RDY25680.1"/>
    <property type="molecule type" value="Genomic_DNA"/>
</dbReference>
<dbReference type="SUPFAM" id="SSF52283">
    <property type="entry name" value="Formate/glycerate dehydrogenase catalytic domain-like"/>
    <property type="match status" value="1"/>
</dbReference>
<reference evidence="7 8" key="1">
    <citation type="journal article" date="2017" name="Genome Announc.">
        <title>Draft Genome Sequence of Romboutsia weinsteinii sp. nov. Strain CCRI-19649(T) Isolated from Surface Water.</title>
        <authorList>
            <person name="Maheux A.F."/>
            <person name="Boudreau D.K."/>
            <person name="Berube E."/>
            <person name="Boissinot M."/>
            <person name="Cantin P."/>
            <person name="Raymond F."/>
            <person name="Corbeil J."/>
            <person name="Omar R.F."/>
            <person name="Bergeron M.G."/>
        </authorList>
    </citation>
    <scope>NUCLEOTIDE SEQUENCE [LARGE SCALE GENOMIC DNA]</scope>
    <source>
        <strain evidence="7 8">CCRI-19649</strain>
    </source>
</reference>
<dbReference type="GO" id="GO:0051287">
    <property type="term" value="F:NAD binding"/>
    <property type="evidence" value="ECO:0007669"/>
    <property type="project" value="InterPro"/>
</dbReference>
<accession>A0A371IYY9</accession>
<dbReference type="GO" id="GO:0047545">
    <property type="term" value="F:(S)-2-hydroxyglutarate dehydrogenase activity"/>
    <property type="evidence" value="ECO:0007669"/>
    <property type="project" value="UniProtKB-ARBA"/>
</dbReference>
<gene>
    <name evidence="7" type="ORF">CHL78_017010</name>
</gene>
<dbReference type="InterPro" id="IPR036291">
    <property type="entry name" value="NAD(P)-bd_dom_sf"/>
</dbReference>
<dbReference type="AlphaFoldDB" id="A0A371IYY9"/>
<name>A0A371IYY9_9FIRM</name>
<evidence type="ECO:0000256" key="2">
    <source>
        <dbReference type="ARBA" id="ARBA00023002"/>
    </source>
</evidence>